<reference evidence="1" key="2">
    <citation type="submission" date="2023-05" db="EMBL/GenBank/DDBJ databases">
        <authorList>
            <person name="Fouks B."/>
        </authorList>
    </citation>
    <scope>NUCLEOTIDE SEQUENCE</scope>
    <source>
        <strain evidence="1">Stay&amp;Tobe</strain>
        <tissue evidence="1">Testes</tissue>
    </source>
</reference>
<accession>A0AAD8A490</accession>
<protein>
    <submittedName>
        <fullName evidence="1">Uncharacterized protein</fullName>
    </submittedName>
</protein>
<evidence type="ECO:0000313" key="1">
    <source>
        <dbReference type="EMBL" id="KAJ9592204.1"/>
    </source>
</evidence>
<dbReference type="AlphaFoldDB" id="A0AAD8A490"/>
<evidence type="ECO:0000313" key="2">
    <source>
        <dbReference type="Proteomes" id="UP001233999"/>
    </source>
</evidence>
<proteinExistence type="predicted"/>
<keyword evidence="2" id="KW-1185">Reference proteome</keyword>
<gene>
    <name evidence="1" type="ORF">L9F63_001205</name>
</gene>
<feature type="non-terminal residue" evidence="1">
    <location>
        <position position="88"/>
    </location>
</feature>
<reference evidence="1" key="1">
    <citation type="journal article" date="2023" name="IScience">
        <title>Live-bearing cockroach genome reveals convergent evolutionary mechanisms linked to viviparity in insects and beyond.</title>
        <authorList>
            <person name="Fouks B."/>
            <person name="Harrison M.C."/>
            <person name="Mikhailova A.A."/>
            <person name="Marchal E."/>
            <person name="English S."/>
            <person name="Carruthers M."/>
            <person name="Jennings E.C."/>
            <person name="Chiamaka E.L."/>
            <person name="Frigard R.A."/>
            <person name="Pippel M."/>
            <person name="Attardo G.M."/>
            <person name="Benoit J.B."/>
            <person name="Bornberg-Bauer E."/>
            <person name="Tobe S.S."/>
        </authorList>
    </citation>
    <scope>NUCLEOTIDE SEQUENCE</scope>
    <source>
        <strain evidence="1">Stay&amp;Tobe</strain>
    </source>
</reference>
<name>A0AAD8A490_DIPPU</name>
<dbReference type="Proteomes" id="UP001233999">
    <property type="component" value="Unassembled WGS sequence"/>
</dbReference>
<sequence>VPFVNDSEDNDGDGFCSNIPTRHVVDILYTTVEGPVPQGGLIHRICGVRTRLDSRNKTFDNMKTMQTVFLESVVMFTKVPLVDKASQS</sequence>
<dbReference type="EMBL" id="JASPKZ010003843">
    <property type="protein sequence ID" value="KAJ9592204.1"/>
    <property type="molecule type" value="Genomic_DNA"/>
</dbReference>
<comment type="caution">
    <text evidence="1">The sequence shown here is derived from an EMBL/GenBank/DDBJ whole genome shotgun (WGS) entry which is preliminary data.</text>
</comment>
<feature type="non-terminal residue" evidence="1">
    <location>
        <position position="1"/>
    </location>
</feature>
<organism evidence="1 2">
    <name type="scientific">Diploptera punctata</name>
    <name type="common">Pacific beetle cockroach</name>
    <dbReference type="NCBI Taxonomy" id="6984"/>
    <lineage>
        <taxon>Eukaryota</taxon>
        <taxon>Metazoa</taxon>
        <taxon>Ecdysozoa</taxon>
        <taxon>Arthropoda</taxon>
        <taxon>Hexapoda</taxon>
        <taxon>Insecta</taxon>
        <taxon>Pterygota</taxon>
        <taxon>Neoptera</taxon>
        <taxon>Polyneoptera</taxon>
        <taxon>Dictyoptera</taxon>
        <taxon>Blattodea</taxon>
        <taxon>Blaberoidea</taxon>
        <taxon>Blaberidae</taxon>
        <taxon>Diplopterinae</taxon>
        <taxon>Diploptera</taxon>
    </lineage>
</organism>